<dbReference type="AlphaFoldDB" id="A0A7K1Y4D4"/>
<dbReference type="EMBL" id="WVHT01000001">
    <property type="protein sequence ID" value="MXV49436.1"/>
    <property type="molecule type" value="Genomic_DNA"/>
</dbReference>
<dbReference type="InterPro" id="IPR013022">
    <property type="entry name" value="Xyl_isomerase-like_TIM-brl"/>
</dbReference>
<dbReference type="InterPro" id="IPR019546">
    <property type="entry name" value="TAT_signal_bac_arc"/>
</dbReference>
<evidence type="ECO:0000313" key="3">
    <source>
        <dbReference type="Proteomes" id="UP000466586"/>
    </source>
</evidence>
<dbReference type="Gene3D" id="3.20.20.150">
    <property type="entry name" value="Divalent-metal-dependent TIM barrel enzymes"/>
    <property type="match status" value="1"/>
</dbReference>
<dbReference type="RefSeq" id="WP_160842549.1">
    <property type="nucleotide sequence ID" value="NZ_WVHT01000001.1"/>
</dbReference>
<sequence>MTTRRKFLQQAGLLSAAVVIGPKLGWAKPLGKAGLQLYSLREYIGKDVKGVLSKVSKAGYQQVETYGYSPKDKFWGLEPAAFAKVLKDNGLSSFSGHYGLDDYLLKNNADNLKWCIDAAKAVGQKYITIPYSGVKTESDFKALAAKMNEAAAICGKSGLKLSYHNHNHEFAKFGDTSGYEILLSETNKDLVKFEMDIYWVVRGGNDPVALFKKHPGRFAMWHVKDMDRANKELNTEIGNGSIDFVSIFKNAKLAGLEQAFVEQENFKNIDAYESITKSAGYLKTKLLSLT</sequence>
<reference evidence="2 3" key="1">
    <citation type="submission" date="2019-11" db="EMBL/GenBank/DDBJ databases">
        <title>Pedobacter sp. HMF7647 Genome sequencing and assembly.</title>
        <authorList>
            <person name="Kang H."/>
            <person name="Kim H."/>
            <person name="Joh K."/>
        </authorList>
    </citation>
    <scope>NUCLEOTIDE SEQUENCE [LARGE SCALE GENOMIC DNA]</scope>
    <source>
        <strain evidence="2 3">HMF7647</strain>
    </source>
</reference>
<dbReference type="PANTHER" id="PTHR12110:SF41">
    <property type="entry name" value="INOSOSE DEHYDRATASE"/>
    <property type="match status" value="1"/>
</dbReference>
<evidence type="ECO:0000259" key="1">
    <source>
        <dbReference type="Pfam" id="PF01261"/>
    </source>
</evidence>
<dbReference type="InterPro" id="IPR050312">
    <property type="entry name" value="IolE/XylAMocC-like"/>
</dbReference>
<keyword evidence="3" id="KW-1185">Reference proteome</keyword>
<gene>
    <name evidence="2" type="ORF">GS399_00510</name>
</gene>
<name>A0A7K1Y4D4_9SPHI</name>
<organism evidence="2 3">
    <name type="scientific">Hufsiella arboris</name>
    <dbReference type="NCBI Taxonomy" id="2695275"/>
    <lineage>
        <taxon>Bacteria</taxon>
        <taxon>Pseudomonadati</taxon>
        <taxon>Bacteroidota</taxon>
        <taxon>Sphingobacteriia</taxon>
        <taxon>Sphingobacteriales</taxon>
        <taxon>Sphingobacteriaceae</taxon>
        <taxon>Hufsiella</taxon>
    </lineage>
</organism>
<dbReference type="Pfam" id="PF01261">
    <property type="entry name" value="AP_endonuc_2"/>
    <property type="match status" value="1"/>
</dbReference>
<comment type="caution">
    <text evidence="2">The sequence shown here is derived from an EMBL/GenBank/DDBJ whole genome shotgun (WGS) entry which is preliminary data.</text>
</comment>
<proteinExistence type="predicted"/>
<dbReference type="PANTHER" id="PTHR12110">
    <property type="entry name" value="HYDROXYPYRUVATE ISOMERASE"/>
    <property type="match status" value="1"/>
</dbReference>
<dbReference type="InterPro" id="IPR006311">
    <property type="entry name" value="TAT_signal"/>
</dbReference>
<dbReference type="InterPro" id="IPR036237">
    <property type="entry name" value="Xyl_isomerase-like_sf"/>
</dbReference>
<protein>
    <submittedName>
        <fullName evidence="2">TIM barrel protein</fullName>
    </submittedName>
</protein>
<dbReference type="SUPFAM" id="SSF51658">
    <property type="entry name" value="Xylose isomerase-like"/>
    <property type="match status" value="1"/>
</dbReference>
<feature type="domain" description="Xylose isomerase-like TIM barrel" evidence="1">
    <location>
        <begin position="53"/>
        <end position="259"/>
    </location>
</feature>
<accession>A0A7K1Y4D4</accession>
<evidence type="ECO:0000313" key="2">
    <source>
        <dbReference type="EMBL" id="MXV49436.1"/>
    </source>
</evidence>
<dbReference type="NCBIfam" id="TIGR01409">
    <property type="entry name" value="TAT_signal_seq"/>
    <property type="match status" value="1"/>
</dbReference>
<dbReference type="Proteomes" id="UP000466586">
    <property type="component" value="Unassembled WGS sequence"/>
</dbReference>
<dbReference type="PROSITE" id="PS51318">
    <property type="entry name" value="TAT"/>
    <property type="match status" value="1"/>
</dbReference>